<gene>
    <name evidence="3" type="ORF">Poly41_62770</name>
</gene>
<name>A0A5C6D3T1_9BACT</name>
<evidence type="ECO:0000256" key="1">
    <source>
        <dbReference type="SAM" id="MobiDB-lite"/>
    </source>
</evidence>
<proteinExistence type="predicted"/>
<feature type="region of interest" description="Disordered" evidence="1">
    <location>
        <begin position="1"/>
        <end position="22"/>
    </location>
</feature>
<keyword evidence="2" id="KW-1133">Transmembrane helix</keyword>
<feature type="transmembrane region" description="Helical" evidence="2">
    <location>
        <begin position="105"/>
        <end position="125"/>
    </location>
</feature>
<feature type="compositionally biased region" description="Polar residues" evidence="1">
    <location>
        <begin position="10"/>
        <end position="22"/>
    </location>
</feature>
<comment type="caution">
    <text evidence="3">The sequence shown here is derived from an EMBL/GenBank/DDBJ whole genome shotgun (WGS) entry which is preliminary data.</text>
</comment>
<dbReference type="Proteomes" id="UP000319143">
    <property type="component" value="Unassembled WGS sequence"/>
</dbReference>
<evidence type="ECO:0000256" key="2">
    <source>
        <dbReference type="SAM" id="Phobius"/>
    </source>
</evidence>
<keyword evidence="2" id="KW-0812">Transmembrane</keyword>
<accession>A0A5C6D3T1</accession>
<protein>
    <submittedName>
        <fullName evidence="3">Uncharacterized protein</fullName>
    </submittedName>
</protein>
<dbReference type="EMBL" id="SJPV01000017">
    <property type="protein sequence ID" value="TWU31408.1"/>
    <property type="molecule type" value="Genomic_DNA"/>
</dbReference>
<keyword evidence="2" id="KW-0472">Membrane</keyword>
<feature type="transmembrane region" description="Helical" evidence="2">
    <location>
        <begin position="131"/>
        <end position="154"/>
    </location>
</feature>
<feature type="transmembrane region" description="Helical" evidence="2">
    <location>
        <begin position="76"/>
        <end position="98"/>
    </location>
</feature>
<reference evidence="3 4" key="1">
    <citation type="submission" date="2019-02" db="EMBL/GenBank/DDBJ databases">
        <title>Deep-cultivation of Planctomycetes and their phenomic and genomic characterization uncovers novel biology.</title>
        <authorList>
            <person name="Wiegand S."/>
            <person name="Jogler M."/>
            <person name="Boedeker C."/>
            <person name="Pinto D."/>
            <person name="Vollmers J."/>
            <person name="Rivas-Marin E."/>
            <person name="Kohn T."/>
            <person name="Peeters S.H."/>
            <person name="Heuer A."/>
            <person name="Rast P."/>
            <person name="Oberbeckmann S."/>
            <person name="Bunk B."/>
            <person name="Jeske O."/>
            <person name="Meyerdierks A."/>
            <person name="Storesund J.E."/>
            <person name="Kallscheuer N."/>
            <person name="Luecker S."/>
            <person name="Lage O.M."/>
            <person name="Pohl T."/>
            <person name="Merkel B.J."/>
            <person name="Hornburger P."/>
            <person name="Mueller R.-W."/>
            <person name="Bruemmer F."/>
            <person name="Labrenz M."/>
            <person name="Spormann A.M."/>
            <person name="Op Den Camp H."/>
            <person name="Overmann J."/>
            <person name="Amann R."/>
            <person name="Jetten M.S.M."/>
            <person name="Mascher T."/>
            <person name="Medema M.H."/>
            <person name="Devos D.P."/>
            <person name="Kaster A.-K."/>
            <person name="Ovreas L."/>
            <person name="Rohde M."/>
            <person name="Galperin M.Y."/>
            <person name="Jogler C."/>
        </authorList>
    </citation>
    <scope>NUCLEOTIDE SEQUENCE [LARGE SCALE GENOMIC DNA]</scope>
    <source>
        <strain evidence="3 4">Poly41</strain>
    </source>
</reference>
<evidence type="ECO:0000313" key="4">
    <source>
        <dbReference type="Proteomes" id="UP000319143"/>
    </source>
</evidence>
<sequence>MGNELHPDQSNDTSPEMQTSSGEIPPVGFLRRGAGVLVGIVLGALLSTVVSVFLLLALMESRGISWDRSPDPNSALAIFIVPMLSIPGGILGGVTCALVKGRRLFLALAMSALPGILWFVSLGFMPPSSSFIVFSAMIVVSSPMASTCCCYYFLTFIRLRR</sequence>
<evidence type="ECO:0000313" key="3">
    <source>
        <dbReference type="EMBL" id="TWU31408.1"/>
    </source>
</evidence>
<organism evidence="3 4">
    <name type="scientific">Novipirellula artificiosorum</name>
    <dbReference type="NCBI Taxonomy" id="2528016"/>
    <lineage>
        <taxon>Bacteria</taxon>
        <taxon>Pseudomonadati</taxon>
        <taxon>Planctomycetota</taxon>
        <taxon>Planctomycetia</taxon>
        <taxon>Pirellulales</taxon>
        <taxon>Pirellulaceae</taxon>
        <taxon>Novipirellula</taxon>
    </lineage>
</organism>
<keyword evidence="4" id="KW-1185">Reference proteome</keyword>
<feature type="transmembrane region" description="Helical" evidence="2">
    <location>
        <begin position="34"/>
        <end position="56"/>
    </location>
</feature>
<dbReference type="AlphaFoldDB" id="A0A5C6D3T1"/>